<keyword evidence="12" id="KW-0732">Signal</keyword>
<keyword evidence="3 10" id="KW-0813">Transport</keyword>
<protein>
    <submittedName>
        <fullName evidence="15">Outer-membrane receptor for ferric coprogen and ferric-rhodotorulic acid</fullName>
    </submittedName>
</protein>
<sequence length="741" mass="80999">MRRSGRHSVSAATAMGLILSLCSHASHAQSPTDDDDPTILDVITIMGAGDSAETSYRADSTVGRVAADPKDVPQTVTAVTANRIADQDIRSNLDLLQASPGVVVTSNEGFTSIRGFGANSSLEGTPVGTFIGRTSADLSAFEQVEILKGPAAIFQGNGAFGGMINYSFKRPLDHEALTTRVGFGDPSSKLATVDYSIEPLLDGRLRARFVGSWEDRDLTAHPEGYERQSYFGVAEFDVTDRTTFRVNAWRQKNDSIQGWRTALPAYSDGTLIDFPAGTTLTQDWALYPFRSLWVNAEVEHEINDRWNLKLAYRNGESDHPALRNIASCSGPNAGIGYDRTGIDRDNPDGRACHTLYYWNDWNQYEVIDANLSGSFDAFGRSHDVVIGAIQQRSWFRRAFGLPVDVGDEFIVDIFNPDPHVIDRPEWAITTPFGPKPDPTTEYHLFGRVDIAATDRLTIPIGGRLSWVKSSEGEWTAKGEFTPSIAAVYQINDTVTVYGQYSQMFSVNTGNRGWRPEWTAGEVYDYEDGVLLPNPTGTQKEIGVKADVFGGRALATAAVFEIKEENSAGDDADPDHIASDGFPFMVASGLTRSRGVELELNGEILPGWKIGAGYTYLDAKYVRSELAPGATLAMAPRHSANIWTQYGFESGRLDGLSLGLGLRLRSSFWGDATDEADTNRVKAPGYGIVSAKVGYDFTDSVSATLNVDNLFDRKYYEIAGSRGGGNYHGEGRRVSFALQSRF</sequence>
<keyword evidence="16" id="KW-1185">Reference proteome</keyword>
<evidence type="ECO:0000256" key="8">
    <source>
        <dbReference type="ARBA" id="ARBA00023170"/>
    </source>
</evidence>
<dbReference type="AlphaFoldDB" id="A0A1H8EKE3"/>
<proteinExistence type="inferred from homology"/>
<dbReference type="Gene3D" id="2.40.170.20">
    <property type="entry name" value="TonB-dependent receptor, beta-barrel domain"/>
    <property type="match status" value="1"/>
</dbReference>
<organism evidence="15 16">
    <name type="scientific">Paracoccus alcaliphilus</name>
    <dbReference type="NCBI Taxonomy" id="34002"/>
    <lineage>
        <taxon>Bacteria</taxon>
        <taxon>Pseudomonadati</taxon>
        <taxon>Pseudomonadota</taxon>
        <taxon>Alphaproteobacteria</taxon>
        <taxon>Rhodobacterales</taxon>
        <taxon>Paracoccaceae</taxon>
        <taxon>Paracoccus</taxon>
    </lineage>
</organism>
<evidence type="ECO:0000256" key="6">
    <source>
        <dbReference type="ARBA" id="ARBA00023077"/>
    </source>
</evidence>
<dbReference type="STRING" id="34002.SAMN04489859_1002125"/>
<keyword evidence="6 11" id="KW-0798">TonB box</keyword>
<evidence type="ECO:0000259" key="14">
    <source>
        <dbReference type="Pfam" id="PF07715"/>
    </source>
</evidence>
<dbReference type="InterPro" id="IPR000531">
    <property type="entry name" value="Beta-barrel_TonB"/>
</dbReference>
<dbReference type="Pfam" id="PF00593">
    <property type="entry name" value="TonB_dep_Rec_b-barrel"/>
    <property type="match status" value="1"/>
</dbReference>
<dbReference type="InterPro" id="IPR012910">
    <property type="entry name" value="Plug_dom"/>
</dbReference>
<evidence type="ECO:0000256" key="7">
    <source>
        <dbReference type="ARBA" id="ARBA00023136"/>
    </source>
</evidence>
<dbReference type="InterPro" id="IPR037066">
    <property type="entry name" value="Plug_dom_sf"/>
</dbReference>
<evidence type="ECO:0000256" key="4">
    <source>
        <dbReference type="ARBA" id="ARBA00022452"/>
    </source>
</evidence>
<comment type="similarity">
    <text evidence="2 10 11">Belongs to the TonB-dependent receptor family.</text>
</comment>
<evidence type="ECO:0000313" key="15">
    <source>
        <dbReference type="EMBL" id="SEN19866.1"/>
    </source>
</evidence>
<dbReference type="GO" id="GO:0015891">
    <property type="term" value="P:siderophore transport"/>
    <property type="evidence" value="ECO:0007669"/>
    <property type="project" value="InterPro"/>
</dbReference>
<evidence type="ECO:0000256" key="10">
    <source>
        <dbReference type="PROSITE-ProRule" id="PRU01360"/>
    </source>
</evidence>
<dbReference type="Gene3D" id="2.170.130.10">
    <property type="entry name" value="TonB-dependent receptor, plug domain"/>
    <property type="match status" value="1"/>
</dbReference>
<keyword evidence="4 10" id="KW-1134">Transmembrane beta strand</keyword>
<dbReference type="InterPro" id="IPR039426">
    <property type="entry name" value="TonB-dep_rcpt-like"/>
</dbReference>
<evidence type="ECO:0000256" key="1">
    <source>
        <dbReference type="ARBA" id="ARBA00004571"/>
    </source>
</evidence>
<keyword evidence="5 10" id="KW-0812">Transmembrane</keyword>
<evidence type="ECO:0000256" key="9">
    <source>
        <dbReference type="ARBA" id="ARBA00023237"/>
    </source>
</evidence>
<accession>A0A1H8EKE3</accession>
<evidence type="ECO:0000313" key="16">
    <source>
        <dbReference type="Proteomes" id="UP000199054"/>
    </source>
</evidence>
<dbReference type="PANTHER" id="PTHR32552">
    <property type="entry name" value="FERRICHROME IRON RECEPTOR-RELATED"/>
    <property type="match status" value="1"/>
</dbReference>
<dbReference type="NCBIfam" id="TIGR01783">
    <property type="entry name" value="TonB-siderophor"/>
    <property type="match status" value="1"/>
</dbReference>
<dbReference type="GO" id="GO:0015344">
    <property type="term" value="F:siderophore uptake transmembrane transporter activity"/>
    <property type="evidence" value="ECO:0007669"/>
    <property type="project" value="TreeGrafter"/>
</dbReference>
<evidence type="ECO:0000256" key="3">
    <source>
        <dbReference type="ARBA" id="ARBA00022448"/>
    </source>
</evidence>
<evidence type="ECO:0000256" key="12">
    <source>
        <dbReference type="SAM" id="SignalP"/>
    </source>
</evidence>
<feature type="chain" id="PRO_5011697599" evidence="12">
    <location>
        <begin position="29"/>
        <end position="741"/>
    </location>
</feature>
<dbReference type="GO" id="GO:0038023">
    <property type="term" value="F:signaling receptor activity"/>
    <property type="evidence" value="ECO:0007669"/>
    <property type="project" value="InterPro"/>
</dbReference>
<gene>
    <name evidence="15" type="ORF">SAMN04489859_1002125</name>
</gene>
<evidence type="ECO:0000259" key="13">
    <source>
        <dbReference type="Pfam" id="PF00593"/>
    </source>
</evidence>
<evidence type="ECO:0000256" key="11">
    <source>
        <dbReference type="RuleBase" id="RU003357"/>
    </source>
</evidence>
<feature type="domain" description="TonB-dependent receptor plug" evidence="14">
    <location>
        <begin position="69"/>
        <end position="162"/>
    </location>
</feature>
<dbReference type="InterPro" id="IPR036942">
    <property type="entry name" value="Beta-barrel_TonB_sf"/>
</dbReference>
<dbReference type="PANTHER" id="PTHR32552:SF74">
    <property type="entry name" value="HYDROXAMATE SIDEROPHORE RECEPTOR FHUE"/>
    <property type="match status" value="1"/>
</dbReference>
<evidence type="ECO:0000256" key="2">
    <source>
        <dbReference type="ARBA" id="ARBA00009810"/>
    </source>
</evidence>
<keyword evidence="9 10" id="KW-0998">Cell outer membrane</keyword>
<dbReference type="GO" id="GO:0009279">
    <property type="term" value="C:cell outer membrane"/>
    <property type="evidence" value="ECO:0007669"/>
    <property type="project" value="UniProtKB-SubCell"/>
</dbReference>
<feature type="domain" description="TonB-dependent receptor-like beta-barrel" evidence="13">
    <location>
        <begin position="239"/>
        <end position="709"/>
    </location>
</feature>
<keyword evidence="7 10" id="KW-0472">Membrane</keyword>
<reference evidence="15 16" key="1">
    <citation type="submission" date="2016-10" db="EMBL/GenBank/DDBJ databases">
        <authorList>
            <person name="de Groot N.N."/>
        </authorList>
    </citation>
    <scope>NUCLEOTIDE SEQUENCE [LARGE SCALE GENOMIC DNA]</scope>
    <source>
        <strain evidence="15 16">DSM 8512</strain>
    </source>
</reference>
<dbReference type="Proteomes" id="UP000199054">
    <property type="component" value="Unassembled WGS sequence"/>
</dbReference>
<feature type="signal peptide" evidence="12">
    <location>
        <begin position="1"/>
        <end position="28"/>
    </location>
</feature>
<dbReference type="PROSITE" id="PS52016">
    <property type="entry name" value="TONB_DEPENDENT_REC_3"/>
    <property type="match status" value="1"/>
</dbReference>
<comment type="subcellular location">
    <subcellularLocation>
        <location evidence="1 10">Cell outer membrane</location>
        <topology evidence="1 10">Multi-pass membrane protein</topology>
    </subcellularLocation>
</comment>
<evidence type="ECO:0000256" key="5">
    <source>
        <dbReference type="ARBA" id="ARBA00022692"/>
    </source>
</evidence>
<dbReference type="SUPFAM" id="SSF56935">
    <property type="entry name" value="Porins"/>
    <property type="match status" value="1"/>
</dbReference>
<dbReference type="InterPro" id="IPR010105">
    <property type="entry name" value="TonB_sidphr_rcpt"/>
</dbReference>
<dbReference type="CDD" id="cd01347">
    <property type="entry name" value="ligand_gated_channel"/>
    <property type="match status" value="1"/>
</dbReference>
<dbReference type="EMBL" id="FODE01000002">
    <property type="protein sequence ID" value="SEN19866.1"/>
    <property type="molecule type" value="Genomic_DNA"/>
</dbReference>
<keyword evidence="8 15" id="KW-0675">Receptor</keyword>
<dbReference type="Pfam" id="PF07715">
    <property type="entry name" value="Plug"/>
    <property type="match status" value="1"/>
</dbReference>
<name>A0A1H8EKE3_9RHOB</name>